<accession>A0A1Q9E2S7</accession>
<feature type="transmembrane region" description="Helical" evidence="1">
    <location>
        <begin position="120"/>
        <end position="143"/>
    </location>
</feature>
<sequence>MFRGYLFGSLACLASRAAVLDCSQLDPSEPLAVCCDAQSAWSSMESAGGCGGSGASSEQCSAASSLCQQCRMAVAVHAHADSDNSAAEGAQLSSLGIGFLEVQCALPRWQDSCHNSIADLGFGVLLVAGGVLMLLAIGGLMLFDWRVLPWLVSRGVMSGTLSASWRPHAAPEKVGQPQLERCNVGVADALRLAAAVPIETTPQKLGGMALARALRHVFLCSAFAAVGLRLVMVAAPVFLAGARGRRQEQLIGAIPEILLCLLPLFWCVFATRKSSDDGAPLTLAFWGPGRRCPRFTTYAVLTVGTELYSTLVLSYAVATAPCHFAAWKPVVFYCAGVLVAVVRCYSAVLALRLQDAATGAFRRVLPQADCDLGAVAEGDIHCSIDGETLMDVRDAGYGTSGEALSTDLLTSLQTALPPPSLQNRLLALLLFVEEKLGEAGIPYWVTGGTLLGAVRHKGFIPHDDDVDIELLEEDLPRAQDALGEIGRSFRGLGHWPGSSVAMGRFFCWGRDGRFSESVDVFLRERRPLQQLAEFPSDEEIFPLVRLPFHNLLVPAPQNAASFLSRCYGSKWASDVVVWSHSSRTRKLLNVGLASYLEAVDEVGYQPPRVVAVDSAVRSLSAVGLDSPGNLQENLWNSLGWASPMPLDWNGEDADGALGLLGLEVQYWPFHACASGSDLQVWLQAAAEDAKMRVMKQIESRTGCFLELISCKMETDTACGLEFPLVDQRALRAVGTAAELAAVEPAFRDLIS</sequence>
<keyword evidence="5" id="KW-1185">Reference proteome</keyword>
<dbReference type="GO" id="GO:0009100">
    <property type="term" value="P:glycoprotein metabolic process"/>
    <property type="evidence" value="ECO:0007669"/>
    <property type="project" value="UniProtKB-ARBA"/>
</dbReference>
<dbReference type="PANTHER" id="PTHR43404:SF2">
    <property type="entry name" value="LIPOPOLYSACCHARIDE CHOLINEPHOSPHOTRANSFERASE LICD"/>
    <property type="match status" value="1"/>
</dbReference>
<dbReference type="Pfam" id="PF04991">
    <property type="entry name" value="LicD"/>
    <property type="match status" value="1"/>
</dbReference>
<dbReference type="Proteomes" id="UP000186817">
    <property type="component" value="Unassembled WGS sequence"/>
</dbReference>
<dbReference type="InterPro" id="IPR007074">
    <property type="entry name" value="LicD/FKTN/FKRP_NTP_transf"/>
</dbReference>
<name>A0A1Q9E2S7_SYMMI</name>
<evidence type="ECO:0000259" key="3">
    <source>
        <dbReference type="Pfam" id="PF04991"/>
    </source>
</evidence>
<protein>
    <recommendedName>
        <fullName evidence="3">LicD/FKTN/FKRP nucleotidyltransferase domain-containing protein</fullName>
    </recommendedName>
</protein>
<dbReference type="EMBL" id="LSRX01000283">
    <property type="protein sequence ID" value="OLQ01727.1"/>
    <property type="molecule type" value="Genomic_DNA"/>
</dbReference>
<feature type="signal peptide" evidence="2">
    <location>
        <begin position="1"/>
        <end position="22"/>
    </location>
</feature>
<feature type="transmembrane region" description="Helical" evidence="1">
    <location>
        <begin position="298"/>
        <end position="318"/>
    </location>
</feature>
<proteinExistence type="predicted"/>
<evidence type="ECO:0000313" key="4">
    <source>
        <dbReference type="EMBL" id="OLQ01727.1"/>
    </source>
</evidence>
<organism evidence="4 5">
    <name type="scientific">Symbiodinium microadriaticum</name>
    <name type="common">Dinoflagellate</name>
    <name type="synonym">Zooxanthella microadriatica</name>
    <dbReference type="NCBI Taxonomy" id="2951"/>
    <lineage>
        <taxon>Eukaryota</taxon>
        <taxon>Sar</taxon>
        <taxon>Alveolata</taxon>
        <taxon>Dinophyceae</taxon>
        <taxon>Suessiales</taxon>
        <taxon>Symbiodiniaceae</taxon>
        <taxon>Symbiodinium</taxon>
    </lineage>
</organism>
<comment type="caution">
    <text evidence="4">The sequence shown here is derived from an EMBL/GenBank/DDBJ whole genome shotgun (WGS) entry which is preliminary data.</text>
</comment>
<dbReference type="PANTHER" id="PTHR43404">
    <property type="entry name" value="LIPOPOLYSACCHARIDE CHOLINEPHOSPHOTRANSFERASE LICD"/>
    <property type="match status" value="1"/>
</dbReference>
<dbReference type="InterPro" id="IPR043519">
    <property type="entry name" value="NT_sf"/>
</dbReference>
<dbReference type="SUPFAM" id="SSF81301">
    <property type="entry name" value="Nucleotidyltransferase"/>
    <property type="match status" value="1"/>
</dbReference>
<feature type="domain" description="LicD/FKTN/FKRP nucleotidyltransferase" evidence="3">
    <location>
        <begin position="438"/>
        <end position="476"/>
    </location>
</feature>
<dbReference type="AlphaFoldDB" id="A0A1Q9E2S7"/>
<dbReference type="OrthoDB" id="422434at2759"/>
<feature type="transmembrane region" description="Helical" evidence="1">
    <location>
        <begin position="330"/>
        <end position="353"/>
    </location>
</feature>
<feature type="chain" id="PRO_5012706102" description="LicD/FKTN/FKRP nucleotidyltransferase domain-containing protein" evidence="2">
    <location>
        <begin position="23"/>
        <end position="751"/>
    </location>
</feature>
<keyword evidence="1" id="KW-0812">Transmembrane</keyword>
<keyword evidence="2" id="KW-0732">Signal</keyword>
<evidence type="ECO:0000256" key="2">
    <source>
        <dbReference type="SAM" id="SignalP"/>
    </source>
</evidence>
<keyword evidence="1" id="KW-1133">Transmembrane helix</keyword>
<dbReference type="InterPro" id="IPR052942">
    <property type="entry name" value="LPS_cholinephosphotransferase"/>
</dbReference>
<reference evidence="4 5" key="1">
    <citation type="submission" date="2016-02" db="EMBL/GenBank/DDBJ databases">
        <title>Genome analysis of coral dinoflagellate symbionts highlights evolutionary adaptations to a symbiotic lifestyle.</title>
        <authorList>
            <person name="Aranda M."/>
            <person name="Li Y."/>
            <person name="Liew Y.J."/>
            <person name="Baumgarten S."/>
            <person name="Simakov O."/>
            <person name="Wilson M."/>
            <person name="Piel J."/>
            <person name="Ashoor H."/>
            <person name="Bougouffa S."/>
            <person name="Bajic V.B."/>
            <person name="Ryu T."/>
            <person name="Ravasi T."/>
            <person name="Bayer T."/>
            <person name="Micklem G."/>
            <person name="Kim H."/>
            <person name="Bhak J."/>
            <person name="Lajeunesse T.C."/>
            <person name="Voolstra C.R."/>
        </authorList>
    </citation>
    <scope>NUCLEOTIDE SEQUENCE [LARGE SCALE GENOMIC DNA]</scope>
    <source>
        <strain evidence="4 5">CCMP2467</strain>
    </source>
</reference>
<feature type="transmembrane region" description="Helical" evidence="1">
    <location>
        <begin position="250"/>
        <end position="269"/>
    </location>
</feature>
<evidence type="ECO:0000313" key="5">
    <source>
        <dbReference type="Proteomes" id="UP000186817"/>
    </source>
</evidence>
<evidence type="ECO:0000256" key="1">
    <source>
        <dbReference type="SAM" id="Phobius"/>
    </source>
</evidence>
<gene>
    <name evidence="4" type="ORF">AK812_SmicGene15508</name>
</gene>
<keyword evidence="1" id="KW-0472">Membrane</keyword>
<feature type="transmembrane region" description="Helical" evidence="1">
    <location>
        <begin position="217"/>
        <end position="238"/>
    </location>
</feature>